<dbReference type="SUPFAM" id="SSF52172">
    <property type="entry name" value="CheY-like"/>
    <property type="match status" value="1"/>
</dbReference>
<proteinExistence type="predicted"/>
<evidence type="ECO:0000256" key="2">
    <source>
        <dbReference type="PROSITE-ProRule" id="PRU00169"/>
    </source>
</evidence>
<keyword evidence="1 2" id="KW-0597">Phosphoprotein</keyword>
<evidence type="ECO:0000259" key="3">
    <source>
        <dbReference type="PROSITE" id="PS50110"/>
    </source>
</evidence>
<dbReference type="Proteomes" id="UP000316360">
    <property type="component" value="Unassembled WGS sequence"/>
</dbReference>
<name>A0A523S0A2_UNCAE</name>
<evidence type="ECO:0000313" key="4">
    <source>
        <dbReference type="EMBL" id="TET11452.1"/>
    </source>
</evidence>
<evidence type="ECO:0000256" key="1">
    <source>
        <dbReference type="ARBA" id="ARBA00022553"/>
    </source>
</evidence>
<dbReference type="AlphaFoldDB" id="A0A523S0A2"/>
<dbReference type="Pfam" id="PF00072">
    <property type="entry name" value="Response_reg"/>
    <property type="match status" value="1"/>
</dbReference>
<organism evidence="4 5">
    <name type="scientific">Aerophobetes bacterium</name>
    <dbReference type="NCBI Taxonomy" id="2030807"/>
    <lineage>
        <taxon>Bacteria</taxon>
        <taxon>Candidatus Aerophobota</taxon>
    </lineage>
</organism>
<dbReference type="EMBL" id="SOKJ01000154">
    <property type="protein sequence ID" value="TET11452.1"/>
    <property type="molecule type" value="Genomic_DNA"/>
</dbReference>
<reference evidence="4 5" key="1">
    <citation type="submission" date="2019-03" db="EMBL/GenBank/DDBJ databases">
        <title>Metabolic potential of uncultured bacteria and archaea associated with petroleum seepage in deep-sea sediments.</title>
        <authorList>
            <person name="Dong X."/>
            <person name="Hubert C."/>
        </authorList>
    </citation>
    <scope>NUCLEOTIDE SEQUENCE [LARGE SCALE GENOMIC DNA]</scope>
    <source>
        <strain evidence="4">E44_bin7</strain>
    </source>
</reference>
<dbReference type="GO" id="GO:0000160">
    <property type="term" value="P:phosphorelay signal transduction system"/>
    <property type="evidence" value="ECO:0007669"/>
    <property type="project" value="InterPro"/>
</dbReference>
<dbReference type="InterPro" id="IPR001789">
    <property type="entry name" value="Sig_transdc_resp-reg_receiver"/>
</dbReference>
<sequence length="79" mass="9047">MAKKILIADDEPDIVKMLSMRLKAHGYEVIAAFDGLQAVREAYKERPDLILLDIKMPVGDGYKETGTLLGRRYKIIQRR</sequence>
<dbReference type="Gene3D" id="3.40.50.2300">
    <property type="match status" value="1"/>
</dbReference>
<feature type="modified residue" description="4-aspartylphosphate" evidence="2">
    <location>
        <position position="53"/>
    </location>
</feature>
<dbReference type="PANTHER" id="PTHR44591">
    <property type="entry name" value="STRESS RESPONSE REGULATOR PROTEIN 1"/>
    <property type="match status" value="1"/>
</dbReference>
<dbReference type="PROSITE" id="PS50110">
    <property type="entry name" value="RESPONSE_REGULATORY"/>
    <property type="match status" value="1"/>
</dbReference>
<protein>
    <submittedName>
        <fullName evidence="4">Response regulator</fullName>
    </submittedName>
</protein>
<feature type="domain" description="Response regulatory" evidence="3">
    <location>
        <begin position="4"/>
        <end position="79"/>
    </location>
</feature>
<dbReference type="PANTHER" id="PTHR44591:SF3">
    <property type="entry name" value="RESPONSE REGULATORY DOMAIN-CONTAINING PROTEIN"/>
    <property type="match status" value="1"/>
</dbReference>
<dbReference type="InterPro" id="IPR050595">
    <property type="entry name" value="Bact_response_regulator"/>
</dbReference>
<comment type="caution">
    <text evidence="4">The sequence shown here is derived from an EMBL/GenBank/DDBJ whole genome shotgun (WGS) entry which is preliminary data.</text>
</comment>
<dbReference type="InterPro" id="IPR011006">
    <property type="entry name" value="CheY-like_superfamily"/>
</dbReference>
<accession>A0A523S0A2</accession>
<gene>
    <name evidence="4" type="ORF">E3J84_02830</name>
</gene>
<evidence type="ECO:0000313" key="5">
    <source>
        <dbReference type="Proteomes" id="UP000316360"/>
    </source>
</evidence>